<dbReference type="Proteomes" id="UP001177003">
    <property type="component" value="Chromosome 6"/>
</dbReference>
<name>A0AA35ZGY5_LACSI</name>
<organism evidence="2 3">
    <name type="scientific">Lactuca saligna</name>
    <name type="common">Willowleaf lettuce</name>
    <dbReference type="NCBI Taxonomy" id="75948"/>
    <lineage>
        <taxon>Eukaryota</taxon>
        <taxon>Viridiplantae</taxon>
        <taxon>Streptophyta</taxon>
        <taxon>Embryophyta</taxon>
        <taxon>Tracheophyta</taxon>
        <taxon>Spermatophyta</taxon>
        <taxon>Magnoliopsida</taxon>
        <taxon>eudicotyledons</taxon>
        <taxon>Gunneridae</taxon>
        <taxon>Pentapetalae</taxon>
        <taxon>asterids</taxon>
        <taxon>campanulids</taxon>
        <taxon>Asterales</taxon>
        <taxon>Asteraceae</taxon>
        <taxon>Cichorioideae</taxon>
        <taxon>Cichorieae</taxon>
        <taxon>Lactucinae</taxon>
        <taxon>Lactuca</taxon>
    </lineage>
</organism>
<evidence type="ECO:0000256" key="1">
    <source>
        <dbReference type="SAM" id="MobiDB-lite"/>
    </source>
</evidence>
<dbReference type="EMBL" id="OX465082">
    <property type="protein sequence ID" value="CAI9291502.1"/>
    <property type="molecule type" value="Genomic_DNA"/>
</dbReference>
<accession>A0AA35ZGY5</accession>
<protein>
    <submittedName>
        <fullName evidence="2">Uncharacterized protein</fullName>
    </submittedName>
</protein>
<dbReference type="AlphaFoldDB" id="A0AA35ZGY5"/>
<proteinExistence type="predicted"/>
<evidence type="ECO:0000313" key="3">
    <source>
        <dbReference type="Proteomes" id="UP001177003"/>
    </source>
</evidence>
<gene>
    <name evidence="2" type="ORF">LSALG_LOCUS30636</name>
</gene>
<evidence type="ECO:0000313" key="2">
    <source>
        <dbReference type="EMBL" id="CAI9291502.1"/>
    </source>
</evidence>
<feature type="compositionally biased region" description="Basic and acidic residues" evidence="1">
    <location>
        <begin position="123"/>
        <end position="136"/>
    </location>
</feature>
<sequence length="314" mass="35811">MENFRTTYNNNTTSANEALQNLGAMFKNEKLNLEKVCTGLQQDHASFQTSLTSQITKLHDNLAMESAVQTCITDVTSFLSDIIETRDSMISITVRKHLAEKLSHVFAMLYRLQGVSPQSSKQKQGEKVQGKEKLTGEEPIIDDDEDKEPDEAELKRQKDCDAELNETQGIVKEAKEKERAEMEAQAILKSRTLLFSKFRAFVKVANAPFTDNNADQMLFSFYLKHMKPHLRLQEDQHVRPTNPLLQTCLALNPNDWIILYNILLQEKDKYKPVMSYLQLMIKLYIQEVGSMDVDIATVLKKKPTAAPKEAPKDL</sequence>
<reference evidence="2" key="1">
    <citation type="submission" date="2023-04" db="EMBL/GenBank/DDBJ databases">
        <authorList>
            <person name="Vijverberg K."/>
            <person name="Xiong W."/>
            <person name="Schranz E."/>
        </authorList>
    </citation>
    <scope>NUCLEOTIDE SEQUENCE</scope>
</reference>
<feature type="compositionally biased region" description="Acidic residues" evidence="1">
    <location>
        <begin position="139"/>
        <end position="151"/>
    </location>
</feature>
<keyword evidence="3" id="KW-1185">Reference proteome</keyword>
<feature type="region of interest" description="Disordered" evidence="1">
    <location>
        <begin position="117"/>
        <end position="159"/>
    </location>
</feature>